<sequence length="121" mass="14129">MQEEIEERRLTVASVSADRFMSMVHEMADLSEVMKLQYLLASLKGDALAQFDHVQLSSGNYDTTWKALLDRYDDSKILRREYFKALYRLEPMNEATAKELIRQIEEDTGNMDDMFYTNDTA</sequence>
<dbReference type="PANTHER" id="PTHR22954">
    <property type="entry name" value="RETROVIRAL PROTEASE-RELATED"/>
    <property type="match status" value="1"/>
</dbReference>
<dbReference type="VEuPathDB" id="VectorBase:AEPI011455"/>
<dbReference type="STRING" id="199890.A0A182PWW8"/>
<dbReference type="PANTHER" id="PTHR22954:SF3">
    <property type="entry name" value="PROTEIN CBG08539"/>
    <property type="match status" value="1"/>
</dbReference>
<name>A0A182PWW8_9DIPT</name>
<dbReference type="AlphaFoldDB" id="A0A182PWW8"/>
<dbReference type="Proteomes" id="UP000075885">
    <property type="component" value="Unassembled WGS sequence"/>
</dbReference>
<proteinExistence type="predicted"/>
<dbReference type="Pfam" id="PF03564">
    <property type="entry name" value="DUF1759"/>
    <property type="match status" value="1"/>
</dbReference>
<organism evidence="1 2">
    <name type="scientific">Anopheles epiroticus</name>
    <dbReference type="NCBI Taxonomy" id="199890"/>
    <lineage>
        <taxon>Eukaryota</taxon>
        <taxon>Metazoa</taxon>
        <taxon>Ecdysozoa</taxon>
        <taxon>Arthropoda</taxon>
        <taxon>Hexapoda</taxon>
        <taxon>Insecta</taxon>
        <taxon>Pterygota</taxon>
        <taxon>Neoptera</taxon>
        <taxon>Endopterygota</taxon>
        <taxon>Diptera</taxon>
        <taxon>Nematocera</taxon>
        <taxon>Culicoidea</taxon>
        <taxon>Culicidae</taxon>
        <taxon>Anophelinae</taxon>
        <taxon>Anopheles</taxon>
    </lineage>
</organism>
<reference evidence="2" key="1">
    <citation type="submission" date="2013-03" db="EMBL/GenBank/DDBJ databases">
        <title>The Genome Sequence of Anopheles epiroticus epiroticus2.</title>
        <authorList>
            <consortium name="The Broad Institute Genomics Platform"/>
            <person name="Neafsey D.E."/>
            <person name="Howell P."/>
            <person name="Walker B."/>
            <person name="Young S.K."/>
            <person name="Zeng Q."/>
            <person name="Gargeya S."/>
            <person name="Fitzgerald M."/>
            <person name="Haas B."/>
            <person name="Abouelleil A."/>
            <person name="Allen A.W."/>
            <person name="Alvarado L."/>
            <person name="Arachchi H.M."/>
            <person name="Berlin A.M."/>
            <person name="Chapman S.B."/>
            <person name="Gainer-Dewar J."/>
            <person name="Goldberg J."/>
            <person name="Griggs A."/>
            <person name="Gujja S."/>
            <person name="Hansen M."/>
            <person name="Howarth C."/>
            <person name="Imamovic A."/>
            <person name="Ireland A."/>
            <person name="Larimer J."/>
            <person name="McCowan C."/>
            <person name="Murphy C."/>
            <person name="Pearson M."/>
            <person name="Poon T.W."/>
            <person name="Priest M."/>
            <person name="Roberts A."/>
            <person name="Saif S."/>
            <person name="Shea T."/>
            <person name="Sisk P."/>
            <person name="Sykes S."/>
            <person name="Wortman J."/>
            <person name="Nusbaum C."/>
            <person name="Birren B."/>
        </authorList>
    </citation>
    <scope>NUCLEOTIDE SEQUENCE [LARGE SCALE GENOMIC DNA]</scope>
    <source>
        <strain evidence="2">Epiroticus2</strain>
    </source>
</reference>
<dbReference type="EnsemblMetazoa" id="AEPI011455-RA">
    <property type="protein sequence ID" value="AEPI011455-PA"/>
    <property type="gene ID" value="AEPI011455"/>
</dbReference>
<keyword evidence="2" id="KW-1185">Reference proteome</keyword>
<reference evidence="1" key="2">
    <citation type="submission" date="2020-05" db="UniProtKB">
        <authorList>
            <consortium name="EnsemblMetazoa"/>
        </authorList>
    </citation>
    <scope>IDENTIFICATION</scope>
    <source>
        <strain evidence="1">Epiroticus2</strain>
    </source>
</reference>
<dbReference type="InterPro" id="IPR005312">
    <property type="entry name" value="DUF1759"/>
</dbReference>
<evidence type="ECO:0000313" key="2">
    <source>
        <dbReference type="Proteomes" id="UP000075885"/>
    </source>
</evidence>
<accession>A0A182PWW8</accession>
<protein>
    <submittedName>
        <fullName evidence="1">Uncharacterized protein</fullName>
    </submittedName>
</protein>
<evidence type="ECO:0000313" key="1">
    <source>
        <dbReference type="EnsemblMetazoa" id="AEPI011455-PA"/>
    </source>
</evidence>